<dbReference type="EMBL" id="KX156772">
    <property type="protein sequence ID" value="AOB41801.1"/>
    <property type="molecule type" value="Genomic_DNA"/>
</dbReference>
<proteinExistence type="predicted"/>
<name>A0A1B2RB11_ECOLX</name>
<reference evidence="1" key="1">
    <citation type="submission" date="2016-04" db="EMBL/GenBank/DDBJ databases">
        <title>Characterization of the 'ancient' IncA/C plasmids R16a and IP40a and their rearrangements using Oxford Nanopore MinION sequencer device.</title>
        <authorList>
            <person name="Szabo M."/>
            <person name="Wilk T."/>
            <person name="Nagy T."/>
            <person name="Farkas T."/>
            <person name="Hegyi A."/>
            <person name="Olasz F."/>
            <person name="Kiss J."/>
        </authorList>
    </citation>
    <scope>NUCLEOTIDE SEQUENCE</scope>
    <source>
        <strain evidence="1">K-12</strain>
        <plasmid evidence="1">IP40a</plasmid>
        <plasmid evidence="2">R16a</plasmid>
    </source>
</reference>
<sequence>MGENPGGVSSRGVRLLLFWASYRYSQQALTMNKEYDSHLKG</sequence>
<dbReference type="EMBL" id="KX156773">
    <property type="protein sequence ID" value="AOB42006.1"/>
    <property type="molecule type" value="Genomic_DNA"/>
</dbReference>
<evidence type="ECO:0000313" key="1">
    <source>
        <dbReference type="EMBL" id="AOB41801.1"/>
    </source>
</evidence>
<organism evidence="1">
    <name type="scientific">Escherichia coli</name>
    <dbReference type="NCBI Taxonomy" id="562"/>
    <lineage>
        <taxon>Bacteria</taxon>
        <taxon>Pseudomonadati</taxon>
        <taxon>Pseudomonadota</taxon>
        <taxon>Gammaproteobacteria</taxon>
        <taxon>Enterobacterales</taxon>
        <taxon>Enterobacteriaceae</taxon>
        <taxon>Escherichia</taxon>
    </lineage>
</organism>
<geneLocation type="plasmid" evidence="1">
    <name>IP40a</name>
</geneLocation>
<keyword evidence="1" id="KW-0614">Plasmid</keyword>
<evidence type="ECO:0000313" key="2">
    <source>
        <dbReference type="EMBL" id="AOB42006.1"/>
    </source>
</evidence>
<dbReference type="AlphaFoldDB" id="A0A1B2RB11"/>
<protein>
    <submittedName>
        <fullName evidence="1">Uncharacterized protein</fullName>
    </submittedName>
</protein>
<geneLocation type="plasmid" evidence="2">
    <name>R16a</name>
</geneLocation>
<accession>A0A1B2RB11</accession>